<feature type="region of interest" description="Disordered" evidence="1">
    <location>
        <begin position="798"/>
        <end position="849"/>
    </location>
</feature>
<dbReference type="Proteomes" id="UP000245591">
    <property type="component" value="Unassembled WGS sequence"/>
</dbReference>
<feature type="region of interest" description="Disordered" evidence="1">
    <location>
        <begin position="723"/>
        <end position="750"/>
    </location>
</feature>
<feature type="compositionally biased region" description="Basic and acidic residues" evidence="1">
    <location>
        <begin position="798"/>
        <end position="808"/>
    </location>
</feature>
<feature type="region of interest" description="Disordered" evidence="1">
    <location>
        <begin position="929"/>
        <end position="960"/>
    </location>
</feature>
<accession>A0A2U1J5H7</accession>
<evidence type="ECO:0000256" key="1">
    <source>
        <dbReference type="SAM" id="MobiDB-lite"/>
    </source>
</evidence>
<feature type="region of interest" description="Disordered" evidence="1">
    <location>
        <begin position="41"/>
        <end position="65"/>
    </location>
</feature>
<feature type="compositionally biased region" description="Polar residues" evidence="1">
    <location>
        <begin position="812"/>
        <end position="823"/>
    </location>
</feature>
<proteinExistence type="predicted"/>
<sequence length="1578" mass="176831">MSTDLDLDSQAILHGLVYLDRHNHLPPEGLEYTNTLDEKRSANRSESKFSRLQQKNEPAEAISTKKSEKIEKKSAGTLQKTTNNGVNKVGKFDLEIDSADTKHAIATLKVETSAVLKELARFRACDDEATSCFYCREWAQWVYRKQVVNITNTGGPSFSGSSGGKRKKKGNLVKHDNSSAITRDDFDDREIRKATRENFRTVGELCNSLRSIIGEVERLENQNSISSAQMFKVDDPSNSPAFIGENESRQGSPIDRYQTEKNGEPDLSGDTLIESIVENVEKWIGGYKFPLTEVYEDLTFEFPTESFPYDEQQDPLDPALLLPALSITKSFISLTSSDFALLGNITSELIATHTYPTCQHNKTEHPTPSELETQRAIFNSQLAKLRKEYIANYEREMDPVWQITQLLLKSVQRIEAMRVRLFTRGCHTNMQQFIQGIKEKTLPFSEFWSQATSNINRGSKATEETVQELDKQFANHLKNIMDVSKSWSTEFLESYYGVAREFVRELETILGECITMCDRRALGLKYPPTLTLQPQLDAARKTIAQLQPSLSARIERIQTLLEQRTELVLDEVLEAQKLWTVEPNLNPSKAVSARLERASNKEFRRKMKRIEFLQHTGVISWSIMEMEQLLTSTDVSRVAVDCLELLITEAEILERAVCQVFARKLESTTEELREQRQDIIDDFTEGLLTGREELAGVIGKLLLKEAWRILEANISLQRQHDLLGGRNKKGKSSSNTRHGNESKALGKLVTADPHLITDEDSKIKSALPGSNQSQEDQIPLELAEETSKGGSVTRDETFVAAGEHDQPRSKVRTTQTSATNDEVQSGGEEGPEENDRSDNEGVSKPSDSYFTPLALGYVEDPEISSINTPDGLDKTRHTNIVNSDLNKKMTEDVIETSNSFSVPGDFEYSNDSGSLSPYMAKTINTIEQSKASKVDSDNVDSRSYSGENLGIENKNPLLEEPMPINVPGSTEIHKKIHSSRNSQEKPNFIDPSLLENPNQLSLDNPELVSNNIDIDSAENTISLRKNNTHIKNRISMNINDDVDKINASLNEFIKVHPTDSENGDLAQSPPLPSEEDLLSMSHKDLSKLAFKLLNQKKIVWNIVKGTQTQMVKISEYYKQVLLESAEQYIQCQARQSDIMSISETLLRLEKEAQRWQIAYENLKKATTLNHNDITDSSLEAKQNILGGNLGDQILNSKQKIAAPGFISPDTAYSKYSDRMMKNGNINHNTDFSNFSRDSPASLLRYEAQSSPFIEKVNSLSIGKSGDEINSNLDNIKNSSRGKAFTENETYNLEQYKDSTNESKMFDKSGGSTTIENLESYSESPISLGDNGDERYKQHPSIVSAKLVQNSLADSNNEYKNTIDGIIHETRAKSIPIDSQDSKPDYDRKQFMDSYGIISDQPSLQQQLPHQNVQGDQQRIGIPIPLNWNPYNNLGAHNQSSLMMMFPQFSTHNQMPMFHNNLTQLGRGIHEQQGNEFVNRNNMYQGDNVSSGMEGMGGFQQGSAGSIPQQFQHSSQIGSMLSMQMPVAMNMGSNMLQLGNAGVQSQGPPNIGNTLSGMDNRHVNYLRGAGNTNSNNTSN</sequence>
<organism evidence="2 3">
    <name type="scientific">Smittium angustum</name>
    <dbReference type="NCBI Taxonomy" id="133377"/>
    <lineage>
        <taxon>Eukaryota</taxon>
        <taxon>Fungi</taxon>
        <taxon>Fungi incertae sedis</taxon>
        <taxon>Zoopagomycota</taxon>
        <taxon>Kickxellomycotina</taxon>
        <taxon>Harpellomycetes</taxon>
        <taxon>Harpellales</taxon>
        <taxon>Legeriomycetaceae</taxon>
        <taxon>Smittium</taxon>
    </lineage>
</organism>
<feature type="region of interest" description="Disordered" evidence="1">
    <location>
        <begin position="234"/>
        <end position="269"/>
    </location>
</feature>
<feature type="compositionally biased region" description="Basic and acidic residues" evidence="1">
    <location>
        <begin position="930"/>
        <end position="940"/>
    </location>
</feature>
<evidence type="ECO:0000313" key="3">
    <source>
        <dbReference type="Proteomes" id="UP000245591"/>
    </source>
</evidence>
<keyword evidence="3" id="KW-1185">Reference proteome</keyword>
<protein>
    <submittedName>
        <fullName evidence="2">Uncharacterized protein</fullName>
    </submittedName>
</protein>
<reference evidence="2 3" key="1">
    <citation type="journal article" date="2018" name="MBio">
        <title>Comparative Genomics Reveals the Core Gene Toolbox for the Fungus-Insect Symbiosis.</title>
        <authorList>
            <person name="Wang Y."/>
            <person name="Stata M."/>
            <person name="Wang W."/>
            <person name="Stajich J.E."/>
            <person name="White M.M."/>
            <person name="Moncalvo J.M."/>
        </authorList>
    </citation>
    <scope>NUCLEOTIDE SEQUENCE [LARGE SCALE GENOMIC DNA]</scope>
    <source>
        <strain evidence="2 3">AUS-126-30</strain>
    </source>
</reference>
<comment type="caution">
    <text evidence="2">The sequence shown here is derived from an EMBL/GenBank/DDBJ whole genome shotgun (WGS) entry which is preliminary data.</text>
</comment>
<feature type="region of interest" description="Disordered" evidence="1">
    <location>
        <begin position="153"/>
        <end position="176"/>
    </location>
</feature>
<name>A0A2U1J5H7_SMIAN</name>
<gene>
    <name evidence="2" type="ORF">BB558_003677</name>
</gene>
<evidence type="ECO:0000313" key="2">
    <source>
        <dbReference type="EMBL" id="PWA00288.1"/>
    </source>
</evidence>
<dbReference type="EMBL" id="MBFU01000344">
    <property type="protein sequence ID" value="PWA00288.1"/>
    <property type="molecule type" value="Genomic_DNA"/>
</dbReference>